<dbReference type="STRING" id="1108812.AWC16_20460"/>
<keyword evidence="4" id="KW-1185">Reference proteome</keyword>
<dbReference type="Proteomes" id="UP000193866">
    <property type="component" value="Unassembled WGS sequence"/>
</dbReference>
<dbReference type="GO" id="GO:0003677">
    <property type="term" value="F:DNA binding"/>
    <property type="evidence" value="ECO:0007669"/>
    <property type="project" value="InterPro"/>
</dbReference>
<evidence type="ECO:0000313" key="3">
    <source>
        <dbReference type="EMBL" id="ORW08145.1"/>
    </source>
</evidence>
<accession>A0A1X1YAQ4</accession>
<protein>
    <submittedName>
        <fullName evidence="3">Transposase</fullName>
    </submittedName>
</protein>
<dbReference type="OrthoDB" id="9789070at2"/>
<dbReference type="GO" id="GO:0006313">
    <property type="term" value="P:DNA transposition"/>
    <property type="evidence" value="ECO:0007669"/>
    <property type="project" value="InterPro"/>
</dbReference>
<feature type="domain" description="Transposase InsH N-terminal" evidence="2">
    <location>
        <begin position="26"/>
        <end position="111"/>
    </location>
</feature>
<evidence type="ECO:0000313" key="4">
    <source>
        <dbReference type="Proteomes" id="UP000193866"/>
    </source>
</evidence>
<dbReference type="EMBL" id="LQPG01000039">
    <property type="protein sequence ID" value="ORW08145.1"/>
    <property type="molecule type" value="Genomic_DNA"/>
</dbReference>
<dbReference type="InterPro" id="IPR008490">
    <property type="entry name" value="Transposase_InsH_N"/>
</dbReference>
<dbReference type="Pfam" id="PF01609">
    <property type="entry name" value="DDE_Tnp_1"/>
    <property type="match status" value="1"/>
</dbReference>
<dbReference type="InterPro" id="IPR002559">
    <property type="entry name" value="Transposase_11"/>
</dbReference>
<organism evidence="3 4">
    <name type="scientific">Mycolicibacter longobardus</name>
    <dbReference type="NCBI Taxonomy" id="1108812"/>
    <lineage>
        <taxon>Bacteria</taxon>
        <taxon>Bacillati</taxon>
        <taxon>Actinomycetota</taxon>
        <taxon>Actinomycetes</taxon>
        <taxon>Mycobacteriales</taxon>
        <taxon>Mycobacteriaceae</taxon>
        <taxon>Mycolicibacter</taxon>
    </lineage>
</organism>
<proteinExistence type="predicted"/>
<reference evidence="3 4" key="1">
    <citation type="submission" date="2016-01" db="EMBL/GenBank/DDBJ databases">
        <title>The new phylogeny of the genus Mycobacterium.</title>
        <authorList>
            <person name="Tarcisio F."/>
            <person name="Conor M."/>
            <person name="Antonella G."/>
            <person name="Elisabetta G."/>
            <person name="Giulia F.S."/>
            <person name="Sara T."/>
            <person name="Anna F."/>
            <person name="Clotilde B."/>
            <person name="Roberto B."/>
            <person name="Veronica D.S."/>
            <person name="Fabio R."/>
            <person name="Monica P."/>
            <person name="Olivier J."/>
            <person name="Enrico T."/>
            <person name="Nicola S."/>
        </authorList>
    </citation>
    <scope>NUCLEOTIDE SEQUENCE [LARGE SCALE GENOMIC DNA]</scope>
    <source>
        <strain evidence="3 4">DSM 45394</strain>
    </source>
</reference>
<dbReference type="GO" id="GO:0004803">
    <property type="term" value="F:transposase activity"/>
    <property type="evidence" value="ECO:0007669"/>
    <property type="project" value="InterPro"/>
</dbReference>
<feature type="domain" description="Transposase IS4-like" evidence="1">
    <location>
        <begin position="300"/>
        <end position="455"/>
    </location>
</feature>
<name>A0A1X1YAQ4_9MYCO</name>
<evidence type="ECO:0000259" key="1">
    <source>
        <dbReference type="Pfam" id="PF01609"/>
    </source>
</evidence>
<sequence length="463" mass="50437">MLRTVNDQLSLWDAILPAELLVLPAELARVDALLDDPVFFAPFTPYFDPRIGRPSVPMETYLRMMFLKFRYRLGFESLCREVGDSISWQRFCRIPFGTRVPHPTTLMKLTSRCGEAAVAGLNDALLAKAATAKLIRTDKVRADTTVVEAAVAYPTDSGLLAKAVGGIATTVRRIQAAGGATRTRVRDRSRSAGQRARAIAAKLRLRGAAAREEGQAAVLRITGQLADVAAAAIADADAVLRNARRGLRTATGRRRGRLQRAINDLATLLIRTGQVIAQTRSRLAGVMPDSASRIVSFHDVDARPIRKGRLGKPVEFGYKAQVVDNADGVILDHSVQIGNPADAPQLAPAIARITDRTGRAPTAVTADRGYGYASVDNDLHELGVRRVAIPRASRPGAARREFEHRKAFRAKIKWRTGCEGRINHLKRSYGWNRTELTTLTGARTWCGHGVLAHNLVKISALAG</sequence>
<evidence type="ECO:0000259" key="2">
    <source>
        <dbReference type="Pfam" id="PF05598"/>
    </source>
</evidence>
<dbReference type="NCBIfam" id="NF033593">
    <property type="entry name" value="transpos_ISNCY_1"/>
    <property type="match status" value="1"/>
</dbReference>
<dbReference type="AlphaFoldDB" id="A0A1X1YAQ4"/>
<comment type="caution">
    <text evidence="3">The sequence shown here is derived from an EMBL/GenBank/DDBJ whole genome shotgun (WGS) entry which is preliminary data.</text>
</comment>
<gene>
    <name evidence="3" type="ORF">AWC16_20460</name>
</gene>
<dbReference type="PANTHER" id="PTHR33803">
    <property type="entry name" value="IS1478 TRANSPOSASE"/>
    <property type="match status" value="1"/>
</dbReference>
<dbReference type="Pfam" id="PF05598">
    <property type="entry name" value="DUF772"/>
    <property type="match status" value="1"/>
</dbReference>
<dbReference type="PANTHER" id="PTHR33803:SF3">
    <property type="entry name" value="BLL1974 PROTEIN"/>
    <property type="match status" value="1"/>
</dbReference>